<dbReference type="InterPro" id="IPR004626">
    <property type="entry name" value="RarD"/>
</dbReference>
<evidence type="ECO:0000256" key="2">
    <source>
        <dbReference type="ARBA" id="ARBA00007362"/>
    </source>
</evidence>
<evidence type="ECO:0000256" key="1">
    <source>
        <dbReference type="ARBA" id="ARBA00004651"/>
    </source>
</evidence>
<sequence>MRGSDEQAGLIYTASAYLLWGILPLYWKLLEHVPADEILANRIFWSFWFMLAYLLVTKRFVKYKQAQQKMFQNKRQFFALLTASLLISANWFIYIYAVNTEQMVQASLGYYINPLVSIFLGIVVLKEKLKKMHIASLLLACTGVIILTISYGRIPWIALGLAVSFGLYGLAKKLIKVEAAVGLTLETLTISPLAFLYFVYLWYSSGSIELIHGSFFSIGLLIGAGAVTAVPLLLFGKGAQAIPLFLVGFLQYIAPTITLLLGVLLYNESFGQIDLLAFCFIWAALVMVSVNGLRVHATRHRKISA</sequence>
<dbReference type="Proteomes" id="UP000074108">
    <property type="component" value="Unassembled WGS sequence"/>
</dbReference>
<feature type="transmembrane region" description="Helical" evidence="8">
    <location>
        <begin position="77"/>
        <end position="96"/>
    </location>
</feature>
<evidence type="ECO:0000313" key="10">
    <source>
        <dbReference type="EMBL" id="KUP05551.1"/>
    </source>
</evidence>
<name>A0A147K6M7_9BACI</name>
<accession>A0A147K6M7</accession>
<evidence type="ECO:0000256" key="3">
    <source>
        <dbReference type="ARBA" id="ARBA00022448"/>
    </source>
</evidence>
<organism evidence="10 11">
    <name type="scientific">Bacillus coahuilensis p1.1.43</name>
    <dbReference type="NCBI Taxonomy" id="1150625"/>
    <lineage>
        <taxon>Bacteria</taxon>
        <taxon>Bacillati</taxon>
        <taxon>Bacillota</taxon>
        <taxon>Bacilli</taxon>
        <taxon>Bacillales</taxon>
        <taxon>Bacillaceae</taxon>
        <taxon>Bacillus</taxon>
    </lineage>
</organism>
<feature type="transmembrane region" description="Helical" evidence="8">
    <location>
        <begin position="108"/>
        <end position="125"/>
    </location>
</feature>
<reference evidence="10 11" key="1">
    <citation type="journal article" date="2016" name="Front. Microbiol.">
        <title>Microevolution Analysis of Bacillus coahuilensis Unveils Differences in Phosphorus Acquisition Strategies and Their Regulation.</title>
        <authorList>
            <person name="Gomez-Lunar Z."/>
            <person name="Hernandez-Gonzalez I."/>
            <person name="Rodriguez-Torres M.D."/>
            <person name="Souza V."/>
            <person name="Olmedo-Alvarez G."/>
        </authorList>
    </citation>
    <scope>NUCLEOTIDE SEQUENCE [LARGE SCALE GENOMIC DNA]</scope>
    <source>
        <strain evidence="11">p1.1.43</strain>
    </source>
</reference>
<comment type="caution">
    <text evidence="10">The sequence shown here is derived from an EMBL/GenBank/DDBJ whole genome shotgun (WGS) entry which is preliminary data.</text>
</comment>
<dbReference type="Pfam" id="PF00892">
    <property type="entry name" value="EamA"/>
    <property type="match status" value="1"/>
</dbReference>
<gene>
    <name evidence="10" type="ORF">Q75_11645</name>
</gene>
<keyword evidence="7 8" id="KW-0472">Membrane</keyword>
<dbReference type="RefSeq" id="WP_059351499.1">
    <property type="nucleotide sequence ID" value="NZ_LDYG01000035.1"/>
</dbReference>
<dbReference type="PANTHER" id="PTHR22911">
    <property type="entry name" value="ACYL-MALONYL CONDENSING ENZYME-RELATED"/>
    <property type="match status" value="1"/>
</dbReference>
<dbReference type="PATRIC" id="fig|1150625.3.peg.2478"/>
<dbReference type="STRING" id="1150625.Q75_11645"/>
<evidence type="ECO:0000256" key="7">
    <source>
        <dbReference type="ARBA" id="ARBA00023136"/>
    </source>
</evidence>
<feature type="domain" description="EamA" evidence="9">
    <location>
        <begin position="8"/>
        <end position="148"/>
    </location>
</feature>
<feature type="transmembrane region" description="Helical" evidence="8">
    <location>
        <begin position="9"/>
        <end position="27"/>
    </location>
</feature>
<keyword evidence="5 8" id="KW-0812">Transmembrane</keyword>
<feature type="transmembrane region" description="Helical" evidence="8">
    <location>
        <begin position="242"/>
        <end position="266"/>
    </location>
</feature>
<keyword evidence="3" id="KW-0813">Transport</keyword>
<dbReference type="AlphaFoldDB" id="A0A147K6M7"/>
<dbReference type="EMBL" id="LDYG01000035">
    <property type="protein sequence ID" value="KUP05551.1"/>
    <property type="molecule type" value="Genomic_DNA"/>
</dbReference>
<evidence type="ECO:0000256" key="8">
    <source>
        <dbReference type="SAM" id="Phobius"/>
    </source>
</evidence>
<keyword evidence="4" id="KW-1003">Cell membrane</keyword>
<dbReference type="NCBIfam" id="TIGR00688">
    <property type="entry name" value="rarD"/>
    <property type="match status" value="1"/>
</dbReference>
<feature type="transmembrane region" description="Helical" evidence="8">
    <location>
        <begin position="272"/>
        <end position="293"/>
    </location>
</feature>
<dbReference type="PANTHER" id="PTHR22911:SF137">
    <property type="entry name" value="SOLUTE CARRIER FAMILY 35 MEMBER G2-RELATED"/>
    <property type="match status" value="1"/>
</dbReference>
<feature type="transmembrane region" description="Helical" evidence="8">
    <location>
        <begin position="215"/>
        <end position="235"/>
    </location>
</feature>
<comment type="similarity">
    <text evidence="2">Belongs to the EamA transporter family.</text>
</comment>
<evidence type="ECO:0000259" key="9">
    <source>
        <dbReference type="Pfam" id="PF00892"/>
    </source>
</evidence>
<evidence type="ECO:0000313" key="11">
    <source>
        <dbReference type="Proteomes" id="UP000074108"/>
    </source>
</evidence>
<keyword evidence="11" id="KW-1185">Reference proteome</keyword>
<feature type="transmembrane region" description="Helical" evidence="8">
    <location>
        <begin position="132"/>
        <end position="149"/>
    </location>
</feature>
<dbReference type="GO" id="GO:0005886">
    <property type="term" value="C:plasma membrane"/>
    <property type="evidence" value="ECO:0007669"/>
    <property type="project" value="UniProtKB-SubCell"/>
</dbReference>
<dbReference type="SUPFAM" id="SSF103481">
    <property type="entry name" value="Multidrug resistance efflux transporter EmrE"/>
    <property type="match status" value="2"/>
</dbReference>
<protein>
    <submittedName>
        <fullName evidence="10">Transporter</fullName>
    </submittedName>
</protein>
<evidence type="ECO:0000256" key="6">
    <source>
        <dbReference type="ARBA" id="ARBA00022989"/>
    </source>
</evidence>
<evidence type="ECO:0000256" key="5">
    <source>
        <dbReference type="ARBA" id="ARBA00022692"/>
    </source>
</evidence>
<feature type="transmembrane region" description="Helical" evidence="8">
    <location>
        <begin position="155"/>
        <end position="171"/>
    </location>
</feature>
<evidence type="ECO:0000256" key="4">
    <source>
        <dbReference type="ARBA" id="ARBA00022475"/>
    </source>
</evidence>
<comment type="subcellular location">
    <subcellularLocation>
        <location evidence="1">Cell membrane</location>
        <topology evidence="1">Multi-pass membrane protein</topology>
    </subcellularLocation>
</comment>
<dbReference type="InterPro" id="IPR000620">
    <property type="entry name" value="EamA_dom"/>
</dbReference>
<proteinExistence type="inferred from homology"/>
<feature type="transmembrane region" description="Helical" evidence="8">
    <location>
        <begin position="39"/>
        <end position="56"/>
    </location>
</feature>
<keyword evidence="6 8" id="KW-1133">Transmembrane helix</keyword>
<feature type="transmembrane region" description="Helical" evidence="8">
    <location>
        <begin position="183"/>
        <end position="203"/>
    </location>
</feature>
<dbReference type="InterPro" id="IPR037185">
    <property type="entry name" value="EmrE-like"/>
</dbReference>